<gene>
    <name evidence="2" type="ORF">NTJ_03539</name>
</gene>
<proteinExistence type="predicted"/>
<feature type="signal peptide" evidence="1">
    <location>
        <begin position="1"/>
        <end position="17"/>
    </location>
</feature>
<dbReference type="Proteomes" id="UP001307889">
    <property type="component" value="Chromosome 2"/>
</dbReference>
<accession>A0ABN7AEQ9</accession>
<organism evidence="2 3">
    <name type="scientific">Nesidiocoris tenuis</name>
    <dbReference type="NCBI Taxonomy" id="355587"/>
    <lineage>
        <taxon>Eukaryota</taxon>
        <taxon>Metazoa</taxon>
        <taxon>Ecdysozoa</taxon>
        <taxon>Arthropoda</taxon>
        <taxon>Hexapoda</taxon>
        <taxon>Insecta</taxon>
        <taxon>Pterygota</taxon>
        <taxon>Neoptera</taxon>
        <taxon>Paraneoptera</taxon>
        <taxon>Hemiptera</taxon>
        <taxon>Heteroptera</taxon>
        <taxon>Panheteroptera</taxon>
        <taxon>Cimicomorpha</taxon>
        <taxon>Miridae</taxon>
        <taxon>Dicyphina</taxon>
        <taxon>Nesidiocoris</taxon>
    </lineage>
</organism>
<sequence length="143" mass="15982">MMLIWIVSCAMVAGIAAFDGYSEVVDLLNHRWTDTCNLFPILEGWSIPHPMLKAIGPCQADLEVVKLPPKYQPNWILNADCAPGCLRRNCSTAGSKPYSCQQVRREVYILDQDGRPQSFTISLGCLCTELPSRFAEYLPPFVS</sequence>
<reference evidence="2 3" key="1">
    <citation type="submission" date="2023-09" db="EMBL/GenBank/DDBJ databases">
        <title>Nesidiocoris tenuis whole genome shotgun sequence.</title>
        <authorList>
            <person name="Shibata T."/>
            <person name="Shimoda M."/>
            <person name="Kobayashi T."/>
            <person name="Uehara T."/>
        </authorList>
    </citation>
    <scope>NUCLEOTIDE SEQUENCE [LARGE SCALE GENOMIC DNA]</scope>
    <source>
        <strain evidence="2 3">Japan</strain>
    </source>
</reference>
<keyword evidence="3" id="KW-1185">Reference proteome</keyword>
<feature type="chain" id="PRO_5045980341" description="CTCK domain-containing protein" evidence="1">
    <location>
        <begin position="18"/>
        <end position="143"/>
    </location>
</feature>
<evidence type="ECO:0000313" key="2">
    <source>
        <dbReference type="EMBL" id="BES90729.1"/>
    </source>
</evidence>
<evidence type="ECO:0008006" key="4">
    <source>
        <dbReference type="Google" id="ProtNLM"/>
    </source>
</evidence>
<keyword evidence="1" id="KW-0732">Signal</keyword>
<name>A0ABN7AEQ9_9HEMI</name>
<evidence type="ECO:0000313" key="3">
    <source>
        <dbReference type="Proteomes" id="UP001307889"/>
    </source>
</evidence>
<dbReference type="EMBL" id="AP028910">
    <property type="protein sequence ID" value="BES90729.1"/>
    <property type="molecule type" value="Genomic_DNA"/>
</dbReference>
<protein>
    <recommendedName>
        <fullName evidence="4">CTCK domain-containing protein</fullName>
    </recommendedName>
</protein>
<evidence type="ECO:0000256" key="1">
    <source>
        <dbReference type="SAM" id="SignalP"/>
    </source>
</evidence>